<name>A0A315VK10_GAMAF</name>
<feature type="non-terminal residue" evidence="7">
    <location>
        <position position="850"/>
    </location>
</feature>
<feature type="region of interest" description="Disordered" evidence="5">
    <location>
        <begin position="669"/>
        <end position="693"/>
    </location>
</feature>
<evidence type="ECO:0000259" key="6">
    <source>
        <dbReference type="Pfam" id="PF01094"/>
    </source>
</evidence>
<dbReference type="GO" id="GO:0017046">
    <property type="term" value="F:peptide hormone binding"/>
    <property type="evidence" value="ECO:0007669"/>
    <property type="project" value="TreeGrafter"/>
</dbReference>
<keyword evidence="8" id="KW-1185">Reference proteome</keyword>
<sequence length="850" mass="95656">MSSSCRSCLTHPAGERSGRRKKERRNVMVQNGGISMKFYASAPKIDNSQLLCFQSELRTCPSSITSALHLCSDKLRKTPRSPLMVIKLDPTGSPTRCSGAPSRQRGPYQSPMEQVQVKHRATTEQAVPGLSGNGSWKREDEFDDDARQAYASLNTVTLLRTVKPEYENFSMEMKRSIKGLGLYDCKDCGNERGEDMRQTLAGPGNGTHDRCVKEGRPPNVNMFVEGFHDAMVLYSIALYEGMKNGYSKTNGTEITSHMWNRTFEVYACCLECTCPGYDGFHRSYPVVFNENVAENCRIFEREYSIFIAAAHHDKPAYILLNNTDTRDMRFFTVVLNGPYQRGRFSLADAHSTWSPQCATEGEPIWRGKRLENTSQALIGFCLRLNFQSGAMSPFIEPFLFFLVIFNPLITNCFTEEIEVLVFLPQNDSFLFSHARVAPAIRYAQDRLKAEYPGFHFNIHFENSDSANHALYTLADRSCNLKPDLILGPVREYEAAGVVRLASHWKIPVISAGALATAFQNKETEYSHLTRIAPSYVKMAETFTAMFEHFTWKSALLLIEDDMKERDCYFTLEGVYHLMDDYKVEVEIIHEQTPFNIEEKFKNNLDMEDVEQDDAYLVGHVDVGIQEDGNNEPHGILDLLTLCICAHCQILQIKGGCAVTDWRPVQGVPRLSPRAQLEKGTSNSPDPTKGQGFIGQEGYVDLSQGLHGFGGAGFGQQSKQGLWDRCKQDETILMLSLSTTRTYSTVPHGKRKICISLEYYNQTTALGKCLLKDPTPPEGPQEHIPRVSQLLLTILTHCPVSWRLMGTVDISDPVVERAGARYGQTNPPHMMPPWAVAHVAHIRNRHCSARP</sequence>
<evidence type="ECO:0000256" key="5">
    <source>
        <dbReference type="SAM" id="MobiDB-lite"/>
    </source>
</evidence>
<dbReference type="PANTHER" id="PTHR44755:SF11">
    <property type="entry name" value="ATRIAL NATRIURETIC PEPTIDE RECEPTOR 3 ISOFORM X1"/>
    <property type="match status" value="1"/>
</dbReference>
<proteinExistence type="predicted"/>
<keyword evidence="3" id="KW-1133">Transmembrane helix</keyword>
<comment type="subcellular location">
    <subcellularLocation>
        <location evidence="1">Membrane</location>
    </subcellularLocation>
</comment>
<evidence type="ECO:0000313" key="8">
    <source>
        <dbReference type="Proteomes" id="UP000250572"/>
    </source>
</evidence>
<dbReference type="GO" id="GO:0016020">
    <property type="term" value="C:membrane"/>
    <property type="evidence" value="ECO:0007669"/>
    <property type="project" value="UniProtKB-SubCell"/>
</dbReference>
<protein>
    <recommendedName>
        <fullName evidence="6">Receptor ligand binding region domain-containing protein</fullName>
    </recommendedName>
</protein>
<accession>A0A315VK10</accession>
<keyword evidence="2" id="KW-0812">Transmembrane</keyword>
<dbReference type="GO" id="GO:0016941">
    <property type="term" value="F:natriuretic peptide receptor activity"/>
    <property type="evidence" value="ECO:0007669"/>
    <property type="project" value="TreeGrafter"/>
</dbReference>
<dbReference type="AlphaFoldDB" id="A0A315VK10"/>
<feature type="domain" description="Receptor ligand binding region" evidence="6">
    <location>
        <begin position="436"/>
        <end position="587"/>
    </location>
</feature>
<organism evidence="7 8">
    <name type="scientific">Gambusia affinis</name>
    <name type="common">Western mosquitofish</name>
    <name type="synonym">Heterandria affinis</name>
    <dbReference type="NCBI Taxonomy" id="33528"/>
    <lineage>
        <taxon>Eukaryota</taxon>
        <taxon>Metazoa</taxon>
        <taxon>Chordata</taxon>
        <taxon>Craniata</taxon>
        <taxon>Vertebrata</taxon>
        <taxon>Euteleostomi</taxon>
        <taxon>Actinopterygii</taxon>
        <taxon>Neopterygii</taxon>
        <taxon>Teleostei</taxon>
        <taxon>Neoteleostei</taxon>
        <taxon>Acanthomorphata</taxon>
        <taxon>Ovalentaria</taxon>
        <taxon>Atherinomorphae</taxon>
        <taxon>Cyprinodontiformes</taxon>
        <taxon>Poeciliidae</taxon>
        <taxon>Poeciliinae</taxon>
        <taxon>Gambusia</taxon>
    </lineage>
</organism>
<dbReference type="GO" id="GO:0007165">
    <property type="term" value="P:signal transduction"/>
    <property type="evidence" value="ECO:0007669"/>
    <property type="project" value="TreeGrafter"/>
</dbReference>
<feature type="region of interest" description="Disordered" evidence="5">
    <location>
        <begin position="1"/>
        <end position="23"/>
    </location>
</feature>
<dbReference type="Gene3D" id="3.40.50.2300">
    <property type="match status" value="2"/>
</dbReference>
<dbReference type="STRING" id="33528.ENSGAFP00000024085"/>
<keyword evidence="4" id="KW-0472">Membrane</keyword>
<comment type="caution">
    <text evidence="7">The sequence shown here is derived from an EMBL/GenBank/DDBJ whole genome shotgun (WGS) entry which is preliminary data.</text>
</comment>
<dbReference type="SUPFAM" id="SSF53822">
    <property type="entry name" value="Periplasmic binding protein-like I"/>
    <property type="match status" value="2"/>
</dbReference>
<feature type="region of interest" description="Disordered" evidence="5">
    <location>
        <begin position="88"/>
        <end position="109"/>
    </location>
</feature>
<evidence type="ECO:0000256" key="4">
    <source>
        <dbReference type="ARBA" id="ARBA00023136"/>
    </source>
</evidence>
<evidence type="ECO:0000256" key="1">
    <source>
        <dbReference type="ARBA" id="ARBA00004370"/>
    </source>
</evidence>
<dbReference type="InterPro" id="IPR028082">
    <property type="entry name" value="Peripla_BP_I"/>
</dbReference>
<gene>
    <name evidence="7" type="ORF">CCH79_00018590</name>
</gene>
<dbReference type="Pfam" id="PF01094">
    <property type="entry name" value="ANF_receptor"/>
    <property type="match status" value="1"/>
</dbReference>
<reference evidence="7 8" key="1">
    <citation type="journal article" date="2018" name="G3 (Bethesda)">
        <title>A High-Quality Reference Genome for the Invasive Mosquitofish Gambusia affinis Using a Chicago Library.</title>
        <authorList>
            <person name="Hoffberg S.L."/>
            <person name="Troendle N.J."/>
            <person name="Glenn T.C."/>
            <person name="Mahmud O."/>
            <person name="Louha S."/>
            <person name="Chalopin D."/>
            <person name="Bennetzen J.L."/>
            <person name="Mauricio R."/>
        </authorList>
    </citation>
    <scope>NUCLEOTIDE SEQUENCE [LARGE SCALE GENOMIC DNA]</scope>
    <source>
        <strain evidence="7">NE01/NJP1002.9</strain>
        <tissue evidence="7">Muscle</tissue>
    </source>
</reference>
<dbReference type="PANTHER" id="PTHR44755">
    <property type="entry name" value="NATRIURETIC PEPTIDE RECEPTOR 3-RELATED"/>
    <property type="match status" value="1"/>
</dbReference>
<evidence type="ECO:0000313" key="7">
    <source>
        <dbReference type="EMBL" id="PWA23346.1"/>
    </source>
</evidence>
<dbReference type="InterPro" id="IPR052612">
    <property type="entry name" value="ANP_Clearance_Receptor"/>
</dbReference>
<evidence type="ECO:0000256" key="2">
    <source>
        <dbReference type="ARBA" id="ARBA00022692"/>
    </source>
</evidence>
<dbReference type="Proteomes" id="UP000250572">
    <property type="component" value="Unassembled WGS sequence"/>
</dbReference>
<evidence type="ECO:0000256" key="3">
    <source>
        <dbReference type="ARBA" id="ARBA00022989"/>
    </source>
</evidence>
<dbReference type="InterPro" id="IPR001828">
    <property type="entry name" value="ANF_lig-bd_rcpt"/>
</dbReference>
<dbReference type="EMBL" id="NHOQ01001596">
    <property type="protein sequence ID" value="PWA23346.1"/>
    <property type="molecule type" value="Genomic_DNA"/>
</dbReference>